<dbReference type="SUPFAM" id="SSF58104">
    <property type="entry name" value="Methyl-accepting chemotaxis protein (MCP) signaling domain"/>
    <property type="match status" value="1"/>
</dbReference>
<protein>
    <submittedName>
        <fullName evidence="12">Methyl-accepting chemotaxis protein</fullName>
    </submittedName>
</protein>
<dbReference type="Proteomes" id="UP001209713">
    <property type="component" value="Unassembled WGS sequence"/>
</dbReference>
<evidence type="ECO:0000259" key="11">
    <source>
        <dbReference type="PROSITE" id="PS50885"/>
    </source>
</evidence>
<accession>A0ABT2YRA6</accession>
<keyword evidence="2 9" id="KW-0812">Transmembrane</keyword>
<dbReference type="Pfam" id="PF00015">
    <property type="entry name" value="MCPsignal"/>
    <property type="match status" value="1"/>
</dbReference>
<dbReference type="PANTHER" id="PTHR32089:SF119">
    <property type="entry name" value="METHYL-ACCEPTING CHEMOTAXIS PROTEIN CTPL"/>
    <property type="match status" value="1"/>
</dbReference>
<dbReference type="InterPro" id="IPR004089">
    <property type="entry name" value="MCPsignal_dom"/>
</dbReference>
<dbReference type="InterPro" id="IPR003660">
    <property type="entry name" value="HAMP_dom"/>
</dbReference>
<evidence type="ECO:0000259" key="10">
    <source>
        <dbReference type="PROSITE" id="PS50111"/>
    </source>
</evidence>
<gene>
    <name evidence="12" type="ORF">OFY17_05955</name>
</gene>
<keyword evidence="13" id="KW-1185">Reference proteome</keyword>
<dbReference type="Gene3D" id="1.10.287.950">
    <property type="entry name" value="Methyl-accepting chemotaxis protein"/>
    <property type="match status" value="1"/>
</dbReference>
<comment type="caution">
    <text evidence="12">The sequence shown here is derived from an EMBL/GenBank/DDBJ whole genome shotgun (WGS) entry which is preliminary data.</text>
</comment>
<evidence type="ECO:0000256" key="4">
    <source>
        <dbReference type="ARBA" id="ARBA00023136"/>
    </source>
</evidence>
<reference evidence="12 13" key="1">
    <citation type="submission" date="2022-10" db="EMBL/GenBank/DDBJ databases">
        <title>Marinomonas transparenta sp. nov. and Marinomonas sargassi sp. nov., isolated from marine alga (Sargassum natans (L.) Gaillon).</title>
        <authorList>
            <person name="Wang Y."/>
        </authorList>
    </citation>
    <scope>NUCLEOTIDE SEQUENCE [LARGE SCALE GENOMIC DNA]</scope>
    <source>
        <strain evidence="12 13">C2222</strain>
    </source>
</reference>
<keyword evidence="4 9" id="KW-0472">Membrane</keyword>
<feature type="domain" description="Methyl-accepting transducer" evidence="10">
    <location>
        <begin position="391"/>
        <end position="627"/>
    </location>
</feature>
<feature type="region of interest" description="Disordered" evidence="8">
    <location>
        <begin position="446"/>
        <end position="466"/>
    </location>
</feature>
<comment type="subcellular location">
    <subcellularLocation>
        <location evidence="1">Membrane</location>
        <topology evidence="1">Multi-pass membrane protein</topology>
    </subcellularLocation>
</comment>
<sequence length="664" mass="73961">MSFLSNLKVSRAVAIVGAVPTIFAIFVMSFLVSYLNDEVKGARLQEDSIKLSLAMESIAHNFAVERGLTAGFLGNNNESNRQKLLAQRRLSDRAQSTLFNLSEDDFLVLTKDQLTWSLAPLKEKLSNKAMVRNAVDSSSSSVDPFDYYSDVNKQALIAIQHTLADVSDPKVAKEIESWLSLLWMKERTGQYRGKLNGILAKGGEYSELDKYLIEYYASEERDYQKEFATLATNEHLSLYRNITRKPDWTLVDDSLNQFFSQKSLDNMGTSQNWFAMATKRITLVRDLSLIVKDDVLKVSIALDHQAANLRNVMILGFILVVVLIAIFARKVINSISTRVELINKALESVSKDRDLTCVLDNASGDELGQIIYSLNDHLSHLKGSFVLLNEKSNDSKRDMDHLAETSQKVLSETQAQFLRTDQIATSIHEMSLTSHEISKDMQLAAKETESMQQQSTQSSNSMRSISSAMDGLSQEIAGSRNVVQEVTTQTEAIGAILQTIESIAEQTNLLALNAAIEAARAGDQGRGFAVVADEVRSLAQRTQGSTEEIRNMIQSLISSGLNALNSMEKCSTMADGTRDVVEDNADMIRTLFESIDRLNATIERVATASEEQSYVTEDINKNVQQMNDQSQVIVQSVNETNSDTKAVRNRFDEVIREVSSYRLS</sequence>
<evidence type="ECO:0000313" key="12">
    <source>
        <dbReference type="EMBL" id="MCV2402432.1"/>
    </source>
</evidence>
<dbReference type="InterPro" id="IPR013587">
    <property type="entry name" value="Nitrate/nitrite_sensing"/>
</dbReference>
<dbReference type="SMART" id="SM00283">
    <property type="entry name" value="MA"/>
    <property type="match status" value="1"/>
</dbReference>
<dbReference type="RefSeq" id="WP_263529812.1">
    <property type="nucleotide sequence ID" value="NZ_JAOVZB010000002.1"/>
</dbReference>
<evidence type="ECO:0000256" key="8">
    <source>
        <dbReference type="SAM" id="MobiDB-lite"/>
    </source>
</evidence>
<dbReference type="Pfam" id="PF08376">
    <property type="entry name" value="NIT"/>
    <property type="match status" value="1"/>
</dbReference>
<dbReference type="PROSITE" id="PS50111">
    <property type="entry name" value="CHEMOTAXIS_TRANSDUC_2"/>
    <property type="match status" value="1"/>
</dbReference>
<feature type="domain" description="HAMP" evidence="11">
    <location>
        <begin position="333"/>
        <end position="386"/>
    </location>
</feature>
<evidence type="ECO:0000256" key="6">
    <source>
        <dbReference type="ARBA" id="ARBA00029447"/>
    </source>
</evidence>
<dbReference type="PANTHER" id="PTHR32089">
    <property type="entry name" value="METHYL-ACCEPTING CHEMOTAXIS PROTEIN MCPB"/>
    <property type="match status" value="1"/>
</dbReference>
<evidence type="ECO:0000256" key="3">
    <source>
        <dbReference type="ARBA" id="ARBA00022989"/>
    </source>
</evidence>
<dbReference type="EMBL" id="JAOVZB010000002">
    <property type="protein sequence ID" value="MCV2402432.1"/>
    <property type="molecule type" value="Genomic_DNA"/>
</dbReference>
<name>A0ABT2YRA6_9GAMM</name>
<comment type="similarity">
    <text evidence="6">Belongs to the methyl-accepting chemotaxis (MCP) protein family.</text>
</comment>
<feature type="transmembrane region" description="Helical" evidence="9">
    <location>
        <begin position="309"/>
        <end position="328"/>
    </location>
</feature>
<evidence type="ECO:0000256" key="9">
    <source>
        <dbReference type="SAM" id="Phobius"/>
    </source>
</evidence>
<evidence type="ECO:0000313" key="13">
    <source>
        <dbReference type="Proteomes" id="UP001209713"/>
    </source>
</evidence>
<proteinExistence type="inferred from homology"/>
<keyword evidence="5 7" id="KW-0807">Transducer</keyword>
<evidence type="ECO:0000256" key="7">
    <source>
        <dbReference type="PROSITE-ProRule" id="PRU00284"/>
    </source>
</evidence>
<evidence type="ECO:0000256" key="1">
    <source>
        <dbReference type="ARBA" id="ARBA00004141"/>
    </source>
</evidence>
<dbReference type="PROSITE" id="PS50885">
    <property type="entry name" value="HAMP"/>
    <property type="match status" value="1"/>
</dbReference>
<organism evidence="12 13">
    <name type="scientific">Marinomonas sargassi</name>
    <dbReference type="NCBI Taxonomy" id="2984494"/>
    <lineage>
        <taxon>Bacteria</taxon>
        <taxon>Pseudomonadati</taxon>
        <taxon>Pseudomonadota</taxon>
        <taxon>Gammaproteobacteria</taxon>
        <taxon>Oceanospirillales</taxon>
        <taxon>Oceanospirillaceae</taxon>
        <taxon>Marinomonas</taxon>
    </lineage>
</organism>
<feature type="compositionally biased region" description="Low complexity" evidence="8">
    <location>
        <begin position="450"/>
        <end position="466"/>
    </location>
</feature>
<keyword evidence="3 9" id="KW-1133">Transmembrane helix</keyword>
<feature type="transmembrane region" description="Helical" evidence="9">
    <location>
        <begin position="12"/>
        <end position="35"/>
    </location>
</feature>
<evidence type="ECO:0000256" key="2">
    <source>
        <dbReference type="ARBA" id="ARBA00022692"/>
    </source>
</evidence>
<evidence type="ECO:0000256" key="5">
    <source>
        <dbReference type="ARBA" id="ARBA00023224"/>
    </source>
</evidence>